<dbReference type="CDD" id="cd15482">
    <property type="entry name" value="Sialidase_non-viral"/>
    <property type="match status" value="1"/>
</dbReference>
<dbReference type="Proteomes" id="UP000738431">
    <property type="component" value="Chromosome"/>
</dbReference>
<protein>
    <recommendedName>
        <fullName evidence="3">Photosynthesis system II assembly factor Ycf48/Hcf136-like domain-containing protein</fullName>
    </recommendedName>
</protein>
<dbReference type="Gene3D" id="2.130.10.10">
    <property type="entry name" value="YVTN repeat-like/Quinoprotein amine dehydrogenase"/>
    <property type="match status" value="1"/>
</dbReference>
<evidence type="ECO:0000313" key="2">
    <source>
        <dbReference type="Proteomes" id="UP000738431"/>
    </source>
</evidence>
<dbReference type="InterPro" id="IPR036278">
    <property type="entry name" value="Sialidase_sf"/>
</dbReference>
<proteinExistence type="predicted"/>
<dbReference type="InterPro" id="IPR015943">
    <property type="entry name" value="WD40/YVTN_repeat-like_dom_sf"/>
</dbReference>
<gene>
    <name evidence="1" type="ORF">K1X11_016535</name>
</gene>
<keyword evidence="2" id="KW-1185">Reference proteome</keyword>
<accession>A0ABZ1C7C7</accession>
<sequence>MIFRTLAVAVGLATWTAGLVSAEIPYWNWRNPLPHGNDISAVIHGGGKFVLVGAGGAVATSTDGVTWTPSFTDTKEWIAGIAYGADRYVAVGSRLGGVMISPDAVVWTQTTVTGSGAAEWGKVTKIRFVAGRFWAMSNGLNFTAYSTDGVHWTKHEQASAMNVARISEGGGVLLGIDQSTSRLGSSNGTTWNYQTVRSVVSTDGGETWSYAGLFNNMATISAGPIYKDGRWLAAGTDIYEDQASQASVFSRTLLTSDDNGATWLFGSSTFSPNAGNAPVYDLEVFDGRAYLLGSQDQLISSSVDGTNPRVDRQGPGQLTINDLATDGNRLVAVGRFGYVASSTDGQTWAQVNRSATSHRLLSGAWGDGRWMVAAELGLLTSINGKDWSVMTNASAFHGGAVAYGAGRFVAGGPAGQIMVSEDGGTSWAVAGGLQGTLNQLVFGNGRFLASVSAPGSASGWYVSTDGYTWTPASGVGAYGARRFEFIEGLFYAVGAKASDDSGVILRSADGLDWTLVGTSSSPITAIAGFGDRMVAANQTGGVLVSTFGAGWQPAGSNPLIAHGPVAAFKAVGNQFVGVTAYGHVVVSTDGEQWEAEDFSGRGMVRNLVHANDQLLAIGEGGLIWESGTARFTNNSVRSRVGSADSLIISGFVVQGDEPQRMLIRAAGPALLQNGVAGALTRPVLQLYSAGGTILSYNAGWSTHETADAVRAATAVTGAFAFEEGSADAAMVWDLQPGAYTATVSGQDGETGVALVEIYAIQGTTSQLVNISTRTQVGAGEDILITGFVVGGEAPKRILVRGIGPSLERFNVTGRLEKPVLKVLRDTEVLASNTGWTTAPNVDEIRTESARLGAFALDEGSADSALLLTLAPGVYTVHIEGEAGTTGVALAEVYEVN</sequence>
<dbReference type="RefSeq" id="WP_221031346.1">
    <property type="nucleotide sequence ID" value="NZ_CP139781.1"/>
</dbReference>
<reference evidence="1 2" key="1">
    <citation type="submission" date="2021-08" db="EMBL/GenBank/DDBJ databases">
        <authorList>
            <person name="Zhang D."/>
            <person name="Zhang A."/>
            <person name="Wang L."/>
        </authorList>
    </citation>
    <scope>NUCLEOTIDE SEQUENCE [LARGE SCALE GENOMIC DNA]</scope>
    <source>
        <strain evidence="1 2">WL0086</strain>
    </source>
</reference>
<evidence type="ECO:0008006" key="3">
    <source>
        <dbReference type="Google" id="ProtNLM"/>
    </source>
</evidence>
<dbReference type="SUPFAM" id="SSF110296">
    <property type="entry name" value="Oligoxyloglucan reducing end-specific cellobiohydrolase"/>
    <property type="match status" value="1"/>
</dbReference>
<dbReference type="SUPFAM" id="SSF50939">
    <property type="entry name" value="Sialidases"/>
    <property type="match status" value="2"/>
</dbReference>
<organism evidence="1 2">
    <name type="scientific">Actomonas aquatica</name>
    <dbReference type="NCBI Taxonomy" id="2866162"/>
    <lineage>
        <taxon>Bacteria</taxon>
        <taxon>Pseudomonadati</taxon>
        <taxon>Verrucomicrobiota</taxon>
        <taxon>Opitutia</taxon>
        <taxon>Opitutales</taxon>
        <taxon>Opitutaceae</taxon>
        <taxon>Actomonas</taxon>
    </lineage>
</organism>
<dbReference type="EMBL" id="CP139781">
    <property type="protein sequence ID" value="WRQ86424.1"/>
    <property type="molecule type" value="Genomic_DNA"/>
</dbReference>
<evidence type="ECO:0000313" key="1">
    <source>
        <dbReference type="EMBL" id="WRQ86424.1"/>
    </source>
</evidence>
<reference evidence="1 2" key="2">
    <citation type="submission" date="2023-12" db="EMBL/GenBank/DDBJ databases">
        <title>Description of an unclassified Opitutus bacterium of Verrucomicrobiota.</title>
        <authorList>
            <person name="Zhang D.-F."/>
        </authorList>
    </citation>
    <scope>NUCLEOTIDE SEQUENCE [LARGE SCALE GENOMIC DNA]</scope>
    <source>
        <strain evidence="1 2">WL0086</strain>
    </source>
</reference>
<name>A0ABZ1C7C7_9BACT</name>